<dbReference type="PANTHER" id="PTHR47506:SF1">
    <property type="entry name" value="HTH-TYPE TRANSCRIPTIONAL REGULATOR YJDC"/>
    <property type="match status" value="1"/>
</dbReference>
<dbReference type="SUPFAM" id="SSF46689">
    <property type="entry name" value="Homeodomain-like"/>
    <property type="match status" value="1"/>
</dbReference>
<evidence type="ECO:0000313" key="4">
    <source>
        <dbReference type="EMBL" id="WDM44721.1"/>
    </source>
</evidence>
<dbReference type="InterPro" id="IPR011075">
    <property type="entry name" value="TetR_C"/>
</dbReference>
<reference evidence="4 5" key="1">
    <citation type="submission" date="2021-06" db="EMBL/GenBank/DDBJ databases">
        <title>Genome-based taxonomic framework of Microbacterium strains isolated from marine environment, the description of four new species and reclassification of four preexisting species.</title>
        <authorList>
            <person name="Lee S.D."/>
            <person name="Kim S.-M."/>
            <person name="Byeon Y.-S."/>
            <person name="Yang H.L."/>
            <person name="Kim I.S."/>
        </authorList>
    </citation>
    <scope>NUCLEOTIDE SEQUENCE [LARGE SCALE GENOMIC DNA]</scope>
    <source>
        <strain evidence="4 5">KACC 14465</strain>
    </source>
</reference>
<feature type="domain" description="Tetracyclin repressor-like C-terminal" evidence="3">
    <location>
        <begin position="101"/>
        <end position="181"/>
    </location>
</feature>
<gene>
    <name evidence="4" type="ORF">KV395_16375</name>
</gene>
<evidence type="ECO:0000256" key="1">
    <source>
        <dbReference type="ARBA" id="ARBA00023015"/>
    </source>
</evidence>
<dbReference type="Proteomes" id="UP001215097">
    <property type="component" value="Chromosome"/>
</dbReference>
<dbReference type="RefSeq" id="WP_282214869.1">
    <property type="nucleotide sequence ID" value="NZ_BAAAUN010000001.1"/>
</dbReference>
<keyword evidence="5" id="KW-1185">Reference proteome</keyword>
<dbReference type="Gene3D" id="1.10.357.10">
    <property type="entry name" value="Tetracycline Repressor, domain 2"/>
    <property type="match status" value="1"/>
</dbReference>
<accession>A0ABY7XS46</accession>
<evidence type="ECO:0000313" key="5">
    <source>
        <dbReference type="Proteomes" id="UP001215097"/>
    </source>
</evidence>
<dbReference type="SUPFAM" id="SSF48498">
    <property type="entry name" value="Tetracyclin repressor-like, C-terminal domain"/>
    <property type="match status" value="1"/>
</dbReference>
<organism evidence="4 5">
    <name type="scientific">Microbacterium luteolum</name>
    <name type="common">Aureobacterium luteolum</name>
    <dbReference type="NCBI Taxonomy" id="69367"/>
    <lineage>
        <taxon>Bacteria</taxon>
        <taxon>Bacillati</taxon>
        <taxon>Actinomycetota</taxon>
        <taxon>Actinomycetes</taxon>
        <taxon>Micrococcales</taxon>
        <taxon>Microbacteriaceae</taxon>
        <taxon>Microbacterium</taxon>
    </lineage>
</organism>
<name>A0ABY7XS46_MICLT</name>
<sequence>MTLTAKGSATRDRILETTAAYLRSDAPGEITLDDIRAVTGTSKGQLFHYFPGGKQELLLAAIRREADRVIDDQQPHLDDLTSRSGWEQWSAAVVARYRALGANCPLAALMDQASTPGAAEVISALLLDWRKRLARGIRSMQDAGEARTDADATKVAASVIAGIQGGVQVLRSTGETDTLEASLALHLEYLNG</sequence>
<dbReference type="InterPro" id="IPR036271">
    <property type="entry name" value="Tet_transcr_reg_TetR-rel_C_sf"/>
</dbReference>
<dbReference type="PANTHER" id="PTHR47506">
    <property type="entry name" value="TRANSCRIPTIONAL REGULATORY PROTEIN"/>
    <property type="match status" value="1"/>
</dbReference>
<evidence type="ECO:0000256" key="2">
    <source>
        <dbReference type="ARBA" id="ARBA00023163"/>
    </source>
</evidence>
<dbReference type="EMBL" id="CP078075">
    <property type="protein sequence ID" value="WDM44721.1"/>
    <property type="molecule type" value="Genomic_DNA"/>
</dbReference>
<dbReference type="Pfam" id="PF16925">
    <property type="entry name" value="TetR_C_13"/>
    <property type="match status" value="1"/>
</dbReference>
<evidence type="ECO:0000259" key="3">
    <source>
        <dbReference type="Pfam" id="PF16925"/>
    </source>
</evidence>
<dbReference type="InterPro" id="IPR009057">
    <property type="entry name" value="Homeodomain-like_sf"/>
</dbReference>
<keyword evidence="2" id="KW-0804">Transcription</keyword>
<proteinExistence type="predicted"/>
<protein>
    <submittedName>
        <fullName evidence="4">TetR/AcrR family transcriptional regulator</fullName>
    </submittedName>
</protein>
<keyword evidence="1" id="KW-0805">Transcription regulation</keyword>